<dbReference type="STRING" id="1005048.CFU_1475"/>
<reference evidence="2" key="6">
    <citation type="submission" date="2011-05" db="EMBL/GenBank/DDBJ databases">
        <title>Complete sequence of Collimonas fungivorans Ter331.</title>
        <authorList>
            <person name="Leveau J.H."/>
        </authorList>
    </citation>
    <scope>NUCLEOTIDE SEQUENCE [LARGE SCALE GENOMIC DNA]</scope>
    <source>
        <strain evidence="2">Ter331</strain>
    </source>
</reference>
<organism evidence="1 2">
    <name type="scientific">Collimonas fungivorans (strain Ter331)</name>
    <dbReference type="NCBI Taxonomy" id="1005048"/>
    <lineage>
        <taxon>Bacteria</taxon>
        <taxon>Pseudomonadati</taxon>
        <taxon>Pseudomonadota</taxon>
        <taxon>Betaproteobacteria</taxon>
        <taxon>Burkholderiales</taxon>
        <taxon>Oxalobacteraceae</taxon>
        <taxon>Collimonas</taxon>
    </lineage>
</organism>
<reference evidence="1 2" key="4">
    <citation type="journal article" date="2010" name="Environ. Microbiol.">
        <title>The bacterial genus Collimonas: mycophagy, weathering and other adaptive solutions to life in oligotrophic soil environments.</title>
        <authorList>
            <person name="Leveau J.H."/>
            <person name="Uroz S."/>
            <person name="de Boer W."/>
        </authorList>
    </citation>
    <scope>NUCLEOTIDE SEQUENCE [LARGE SCALE GENOMIC DNA]</scope>
    <source>
        <strain evidence="1 2">Ter331</strain>
    </source>
</reference>
<sequence>MHENFELAKRARCLIPSAPSQASVWLQGRRGSDYSILRWECWFYHLFSGEKKMRISFLGAIVHDPNSNSVIIPVVIDNKLTKCNVTKECLDNKFYAGPQPEDRLATYRGHKVEIQIALAHKLRATGRRNGVTLLADDFND</sequence>
<dbReference type="KEGG" id="cfu:CFU_1475"/>
<dbReference type="AlphaFoldDB" id="G0ABA1"/>
<gene>
    <name evidence="1" type="ordered locus">CFU_1475</name>
</gene>
<name>G0ABA1_COLFT</name>
<reference evidence="1 2" key="3">
    <citation type="journal article" date="2008" name="FEMS Microbiol. Ecol.">
        <title>Identification and characterization of genes underlying chitinolysis in Collimonas fungivorans Ter331.</title>
        <authorList>
            <person name="Fritsche K."/>
            <person name="de Boer W."/>
            <person name="Gerards S."/>
            <person name="van den Berg M."/>
            <person name="van Veen J.A."/>
            <person name="Leveau J.H."/>
        </authorList>
    </citation>
    <scope>NUCLEOTIDE SEQUENCE [LARGE SCALE GENOMIC DNA]</scope>
    <source>
        <strain evidence="1 2">Ter331</strain>
    </source>
</reference>
<dbReference type="Proteomes" id="UP000008392">
    <property type="component" value="Chromosome"/>
</dbReference>
<accession>G0ABA1</accession>
<protein>
    <submittedName>
        <fullName evidence="1">Uncharacterized protein</fullName>
    </submittedName>
</protein>
<reference evidence="1 2" key="5">
    <citation type="journal article" date="2011" name="ISME J.">
        <title>Dual transcriptional profiling of a bacterial/fungal confrontation: Collimonas fungivorans versus Aspergillus niger.</title>
        <authorList>
            <person name="Mela F."/>
            <person name="Fritsche K."/>
            <person name="de Boer W."/>
            <person name="van Veen J.A."/>
            <person name="de Graaff L.H."/>
            <person name="van den Berg M."/>
            <person name="Leveau J.H."/>
        </authorList>
    </citation>
    <scope>NUCLEOTIDE SEQUENCE [LARGE SCALE GENOMIC DNA]</scope>
    <source>
        <strain evidence="1 2">Ter331</strain>
    </source>
</reference>
<reference evidence="1 2" key="1">
    <citation type="journal article" date="2004" name="Environ. Microbiol.">
        <title>Phylogeny-function analysis of (meta)genomic libraries: screening for expression of ribosomal RNA genes by large-insert library fluorescent in situ hybridization (LIL-FISH).</title>
        <authorList>
            <person name="Leveau J.H."/>
            <person name="Gerards S."/>
            <person name="de Boer W."/>
            <person name="van Veen J.A."/>
        </authorList>
    </citation>
    <scope>NUCLEOTIDE SEQUENCE [LARGE SCALE GENOMIC DNA]</scope>
    <source>
        <strain evidence="1 2">Ter331</strain>
    </source>
</reference>
<dbReference type="InterPro" id="IPR009962">
    <property type="entry name" value="DUF1488"/>
</dbReference>
<reference evidence="1 2" key="2">
    <citation type="journal article" date="2006" name="J. Microbiol. Methods">
        <title>Genomic flank-sequencing of plasposon insertion sites for rapid identification of functional genes.</title>
        <authorList>
            <person name="Leveau J.H."/>
            <person name="Gerards S."/>
            <person name="Fritsche K."/>
            <person name="Zondag G."/>
            <person name="van Veen J.A."/>
        </authorList>
    </citation>
    <scope>NUCLEOTIDE SEQUENCE [LARGE SCALE GENOMIC DNA]</scope>
    <source>
        <strain evidence="1 2">Ter331</strain>
    </source>
</reference>
<evidence type="ECO:0000313" key="1">
    <source>
        <dbReference type="EMBL" id="AEK61307.1"/>
    </source>
</evidence>
<proteinExistence type="predicted"/>
<evidence type="ECO:0000313" key="2">
    <source>
        <dbReference type="Proteomes" id="UP000008392"/>
    </source>
</evidence>
<dbReference type="InterPro" id="IPR036692">
    <property type="entry name" value="Shew3726-like_sf"/>
</dbReference>
<dbReference type="SUPFAM" id="SSF160272">
    <property type="entry name" value="Shew3726-like"/>
    <property type="match status" value="1"/>
</dbReference>
<dbReference type="HOGENOM" id="CLU_1831732_0_0_4"/>
<dbReference type="Pfam" id="PF07369">
    <property type="entry name" value="DUF1488"/>
    <property type="match status" value="1"/>
</dbReference>
<dbReference type="EMBL" id="CP002745">
    <property type="protein sequence ID" value="AEK61307.1"/>
    <property type="molecule type" value="Genomic_DNA"/>
</dbReference>
<keyword evidence="2" id="KW-1185">Reference proteome</keyword>